<proteinExistence type="predicted"/>
<evidence type="ECO:0008006" key="3">
    <source>
        <dbReference type="Google" id="ProtNLM"/>
    </source>
</evidence>
<reference evidence="1 2" key="1">
    <citation type="submission" date="2017-06" db="EMBL/GenBank/DDBJ databases">
        <title>Celeribacter sp. TSPH2 complete genome sequence.</title>
        <authorList>
            <person name="Woo J.-H."/>
            <person name="Kim H.-S."/>
        </authorList>
    </citation>
    <scope>NUCLEOTIDE SEQUENCE [LARGE SCALE GENOMIC DNA]</scope>
    <source>
        <strain evidence="1 2">TSPH2</strain>
    </source>
</reference>
<sequence>MRRDGDRRSGVPMIERTIPDFTRQELERSGSPYALLGFLVIEHSSLSEPVRLVSDVFDYVLDGETYSGMPFEYKVVTDGEAAPTSTLRVQNVDRRIGVVLRNTSVRPKISLKIISSADFDLTQDPRVVISSASLIYEFAHFELSDVAVNVIEVSGTVKLFDPSTEPWPATTCTQDRAPALYR</sequence>
<dbReference type="Pfam" id="PF08875">
    <property type="entry name" value="DUF1833"/>
    <property type="match status" value="1"/>
</dbReference>
<evidence type="ECO:0000313" key="1">
    <source>
        <dbReference type="EMBL" id="ATG47591.1"/>
    </source>
</evidence>
<dbReference type="AlphaFoldDB" id="A0A291GBM4"/>
<keyword evidence="2" id="KW-1185">Reference proteome</keyword>
<accession>A0A291GBM4</accession>
<organism evidence="1 2">
    <name type="scientific">Celeribacter ethanolicus</name>
    <dbReference type="NCBI Taxonomy" id="1758178"/>
    <lineage>
        <taxon>Bacteria</taxon>
        <taxon>Pseudomonadati</taxon>
        <taxon>Pseudomonadota</taxon>
        <taxon>Alphaproteobacteria</taxon>
        <taxon>Rhodobacterales</taxon>
        <taxon>Roseobacteraceae</taxon>
        <taxon>Celeribacter</taxon>
    </lineage>
</organism>
<name>A0A291GBM4_9RHOB</name>
<protein>
    <recommendedName>
        <fullName evidence="3">DUF1833 domain-containing protein</fullName>
    </recommendedName>
</protein>
<dbReference type="Proteomes" id="UP000217935">
    <property type="component" value="Chromosome"/>
</dbReference>
<dbReference type="EMBL" id="CP022196">
    <property type="protein sequence ID" value="ATG47591.1"/>
    <property type="molecule type" value="Genomic_DNA"/>
</dbReference>
<gene>
    <name evidence="1" type="ORF">CEW89_08390</name>
</gene>
<dbReference type="InterPro" id="IPR014974">
    <property type="entry name" value="DUF1833"/>
</dbReference>
<dbReference type="KEGG" id="ceh:CEW89_08390"/>
<evidence type="ECO:0000313" key="2">
    <source>
        <dbReference type="Proteomes" id="UP000217935"/>
    </source>
</evidence>